<sequence>MKGVLVVDDDSLIRVMMCEAFKEEGYEAYSAENADDALMVLASRSHSIHLVVTDVQMPGSMDGLQLGHVVAERHPDVAVLTMTGYTLKEKAQQAIGPLLQKPFDIEQLMQTAAVIMEKGRFWRNMMRVR</sequence>
<evidence type="ECO:0000256" key="2">
    <source>
        <dbReference type="PROSITE-ProRule" id="PRU00169"/>
    </source>
</evidence>
<keyword evidence="1 2" id="KW-0597">Phosphoprotein</keyword>
<evidence type="ECO:0000256" key="1">
    <source>
        <dbReference type="ARBA" id="ARBA00022553"/>
    </source>
</evidence>
<dbReference type="PROSITE" id="PS50110">
    <property type="entry name" value="RESPONSE_REGULATORY"/>
    <property type="match status" value="1"/>
</dbReference>
<feature type="modified residue" description="4-aspartylphosphate" evidence="2">
    <location>
        <position position="54"/>
    </location>
</feature>
<protein>
    <submittedName>
        <fullName evidence="4">Response regulator</fullName>
    </submittedName>
</protein>
<dbReference type="Proteomes" id="UP000805841">
    <property type="component" value="Unassembled WGS sequence"/>
</dbReference>
<evidence type="ECO:0000313" key="5">
    <source>
        <dbReference type="Proteomes" id="UP000805841"/>
    </source>
</evidence>
<dbReference type="Gene3D" id="3.40.50.2300">
    <property type="match status" value="1"/>
</dbReference>
<dbReference type="SMART" id="SM00448">
    <property type="entry name" value="REC"/>
    <property type="match status" value="1"/>
</dbReference>
<dbReference type="InterPro" id="IPR011006">
    <property type="entry name" value="CheY-like_superfamily"/>
</dbReference>
<name>A0ABR7Z423_9PSED</name>
<dbReference type="InterPro" id="IPR050595">
    <property type="entry name" value="Bact_response_regulator"/>
</dbReference>
<dbReference type="Pfam" id="PF00072">
    <property type="entry name" value="Response_reg"/>
    <property type="match status" value="1"/>
</dbReference>
<comment type="caution">
    <text evidence="4">The sequence shown here is derived from an EMBL/GenBank/DDBJ whole genome shotgun (WGS) entry which is preliminary data.</text>
</comment>
<organism evidence="4 5">
    <name type="scientific">Pseudomonas typographi</name>
    <dbReference type="NCBI Taxonomy" id="2715964"/>
    <lineage>
        <taxon>Bacteria</taxon>
        <taxon>Pseudomonadati</taxon>
        <taxon>Pseudomonadota</taxon>
        <taxon>Gammaproteobacteria</taxon>
        <taxon>Pseudomonadales</taxon>
        <taxon>Pseudomonadaceae</taxon>
        <taxon>Pseudomonas</taxon>
    </lineage>
</organism>
<keyword evidence="5" id="KW-1185">Reference proteome</keyword>
<dbReference type="SUPFAM" id="SSF52172">
    <property type="entry name" value="CheY-like"/>
    <property type="match status" value="1"/>
</dbReference>
<proteinExistence type="predicted"/>
<reference evidence="4 5" key="1">
    <citation type="journal article" date="2020" name="Insects">
        <title>Bacteria Belonging to Pseudomonas typographi sp. nov. from the Bark Beetle Ips typographus Have Genomic Potential to Aid in the Host Ecology.</title>
        <authorList>
            <person name="Peral-Aranega E."/>
            <person name="Saati-Santamaria Z."/>
            <person name="Kolarik M."/>
            <person name="Rivas R."/>
            <person name="Garcia-Fraile P."/>
        </authorList>
    </citation>
    <scope>NUCLEOTIDE SEQUENCE [LARGE SCALE GENOMIC DNA]</scope>
    <source>
        <strain evidence="4 5">CA3A</strain>
    </source>
</reference>
<gene>
    <name evidence="4" type="ORF">HAQ05_15420</name>
</gene>
<dbReference type="EMBL" id="JAAOCA010000018">
    <property type="protein sequence ID" value="MBD1600084.1"/>
    <property type="molecule type" value="Genomic_DNA"/>
</dbReference>
<accession>A0ABR7Z423</accession>
<dbReference type="InterPro" id="IPR001789">
    <property type="entry name" value="Sig_transdc_resp-reg_receiver"/>
</dbReference>
<evidence type="ECO:0000259" key="3">
    <source>
        <dbReference type="PROSITE" id="PS50110"/>
    </source>
</evidence>
<dbReference type="PANTHER" id="PTHR44591">
    <property type="entry name" value="STRESS RESPONSE REGULATOR PROTEIN 1"/>
    <property type="match status" value="1"/>
</dbReference>
<dbReference type="PANTHER" id="PTHR44591:SF21">
    <property type="entry name" value="TWO-COMPONENT RESPONSE REGULATOR"/>
    <property type="match status" value="1"/>
</dbReference>
<dbReference type="RefSeq" id="WP_190422108.1">
    <property type="nucleotide sequence ID" value="NZ_JAAOCA010000018.1"/>
</dbReference>
<feature type="domain" description="Response regulatory" evidence="3">
    <location>
        <begin position="3"/>
        <end position="116"/>
    </location>
</feature>
<evidence type="ECO:0000313" key="4">
    <source>
        <dbReference type="EMBL" id="MBD1600084.1"/>
    </source>
</evidence>